<dbReference type="OrthoDB" id="19329at2759"/>
<feature type="region of interest" description="Disordered" evidence="4">
    <location>
        <begin position="319"/>
        <end position="412"/>
    </location>
</feature>
<feature type="domain" description="C2H2-type" evidence="5">
    <location>
        <begin position="22"/>
        <end position="44"/>
    </location>
</feature>
<keyword evidence="2" id="KW-0863">Zinc-finger</keyword>
<accession>A0A6A6WDK5</accession>
<evidence type="ECO:0000313" key="7">
    <source>
        <dbReference type="Proteomes" id="UP000799437"/>
    </source>
</evidence>
<dbReference type="PANTHER" id="PTHR13182">
    <property type="entry name" value="ZINC FINGER PROTEIN 622"/>
    <property type="match status" value="1"/>
</dbReference>
<reference evidence="6" key="1">
    <citation type="journal article" date="2020" name="Stud. Mycol.">
        <title>101 Dothideomycetes genomes: a test case for predicting lifestyles and emergence of pathogens.</title>
        <authorList>
            <person name="Haridas S."/>
            <person name="Albert R."/>
            <person name="Binder M."/>
            <person name="Bloem J."/>
            <person name="Labutti K."/>
            <person name="Salamov A."/>
            <person name="Andreopoulos B."/>
            <person name="Baker S."/>
            <person name="Barry K."/>
            <person name="Bills G."/>
            <person name="Bluhm B."/>
            <person name="Cannon C."/>
            <person name="Castanera R."/>
            <person name="Culley D."/>
            <person name="Daum C."/>
            <person name="Ezra D."/>
            <person name="Gonzalez J."/>
            <person name="Henrissat B."/>
            <person name="Kuo A."/>
            <person name="Liang C."/>
            <person name="Lipzen A."/>
            <person name="Lutzoni F."/>
            <person name="Magnuson J."/>
            <person name="Mondo S."/>
            <person name="Nolan M."/>
            <person name="Ohm R."/>
            <person name="Pangilinan J."/>
            <person name="Park H.-J."/>
            <person name="Ramirez L."/>
            <person name="Alfaro M."/>
            <person name="Sun H."/>
            <person name="Tritt A."/>
            <person name="Yoshinaga Y."/>
            <person name="Zwiers L.-H."/>
            <person name="Turgeon B."/>
            <person name="Goodwin S."/>
            <person name="Spatafora J."/>
            <person name="Crous P."/>
            <person name="Grigoriev I."/>
        </authorList>
    </citation>
    <scope>NUCLEOTIDE SEQUENCE</scope>
    <source>
        <strain evidence="6">CBS 121739</strain>
    </source>
</reference>
<dbReference type="AlphaFoldDB" id="A0A6A6WDK5"/>
<dbReference type="PROSITE" id="PS00028">
    <property type="entry name" value="ZINC_FINGER_C2H2_1"/>
    <property type="match status" value="2"/>
</dbReference>
<keyword evidence="3" id="KW-0862">Zinc</keyword>
<dbReference type="PANTHER" id="PTHR13182:SF8">
    <property type="entry name" value="CYTOPLASMIC 60S SUBUNIT BIOGENESIS FACTOR ZNF622"/>
    <property type="match status" value="1"/>
</dbReference>
<dbReference type="InterPro" id="IPR041661">
    <property type="entry name" value="ZN622/Rei1/Reh1_Znf-C2H2"/>
</dbReference>
<dbReference type="Proteomes" id="UP000799437">
    <property type="component" value="Unassembled WGS sequence"/>
</dbReference>
<dbReference type="EMBL" id="ML996568">
    <property type="protein sequence ID" value="KAF2760259.1"/>
    <property type="molecule type" value="Genomic_DNA"/>
</dbReference>
<dbReference type="InterPro" id="IPR036236">
    <property type="entry name" value="Znf_C2H2_sf"/>
</dbReference>
<evidence type="ECO:0000256" key="2">
    <source>
        <dbReference type="ARBA" id="ARBA00022771"/>
    </source>
</evidence>
<feature type="compositionally biased region" description="Basic and acidic residues" evidence="4">
    <location>
        <begin position="482"/>
        <end position="493"/>
    </location>
</feature>
<evidence type="ECO:0000256" key="1">
    <source>
        <dbReference type="ARBA" id="ARBA00022723"/>
    </source>
</evidence>
<dbReference type="InterPro" id="IPR022755">
    <property type="entry name" value="Znf_C2H2_jaz"/>
</dbReference>
<dbReference type="RefSeq" id="XP_033602710.1">
    <property type="nucleotide sequence ID" value="XM_033748039.1"/>
</dbReference>
<feature type="compositionally biased region" description="Basic and acidic residues" evidence="4">
    <location>
        <begin position="512"/>
        <end position="535"/>
    </location>
</feature>
<feature type="compositionally biased region" description="Basic and acidic residues" evidence="4">
    <location>
        <begin position="382"/>
        <end position="411"/>
    </location>
</feature>
<evidence type="ECO:0000313" key="6">
    <source>
        <dbReference type="EMBL" id="KAF2760259.1"/>
    </source>
</evidence>
<evidence type="ECO:0000256" key="3">
    <source>
        <dbReference type="ARBA" id="ARBA00022833"/>
    </source>
</evidence>
<name>A0A6A6WDK5_9PEZI</name>
<dbReference type="Pfam" id="PF12171">
    <property type="entry name" value="zf-C2H2_jaz"/>
    <property type="match status" value="1"/>
</dbReference>
<dbReference type="SMART" id="SM00355">
    <property type="entry name" value="ZnF_C2H2"/>
    <property type="match status" value="4"/>
</dbReference>
<proteinExistence type="predicted"/>
<dbReference type="GeneID" id="54489093"/>
<dbReference type="Pfam" id="PF12756">
    <property type="entry name" value="zf-C2H2_2"/>
    <property type="match status" value="1"/>
</dbReference>
<feature type="region of interest" description="Disordered" evidence="4">
    <location>
        <begin position="166"/>
        <end position="212"/>
    </location>
</feature>
<feature type="region of interest" description="Disordered" evidence="4">
    <location>
        <begin position="466"/>
        <end position="555"/>
    </location>
</feature>
<dbReference type="GO" id="GO:0042273">
    <property type="term" value="P:ribosomal large subunit biogenesis"/>
    <property type="evidence" value="ECO:0007669"/>
    <property type="project" value="TreeGrafter"/>
</dbReference>
<feature type="compositionally biased region" description="Acidic residues" evidence="4">
    <location>
        <begin position="467"/>
        <end position="477"/>
    </location>
</feature>
<sequence length="555" mass="61585">MATLTSQAAPTSSAEKSHAFTCNSCLVAYRTSELQRAHMQTDFHRYNLKRRVASLPPLTLEVFTEKVLANRADAAATAAKASFEKVCLACQKTYYSQNAYTNHLNSSKHKNNVVAKGRPSARHVADASETASMMSSTFSLGEPTPSAASTPVAELNDVVDRLEGASLEGQDLSLKRPSGPDSSATGQDPFTRPLSKTSTTSSVSTPSSTPIDGAKPPLKNCLFCNYTSPTFPLNVEHMSKHHGMFIPEQEYLIDTEGLVEFLYNKIHGEHNCLYCPKILHTANGIQTHMRDLGHCMINFEDEEEAFELGEFYDFTSTWSDADSDSESSTSTVGGGVKVPNKRKGAEEGDGVSSDDGEDEGWETDSSLSDVPSDEITSVPISDRSHRYAELNKSRHHSHSDPRPHRSADGFHSHAHATPHAVYHDEYELHLPSGRTAGHRSLNKYYKQNLRTYPTPAERMAQRVIEDRDADSDIDMDGGEQAQNRERGRGRDQNRQLVSRANGGLGMVGVSDTVKREVRAQEKRDRKRGERMENKFRARREKNANSQKHFRDPLLQ</sequence>
<dbReference type="InterPro" id="IPR040025">
    <property type="entry name" value="Znf622/Rei1/Reh1"/>
</dbReference>
<dbReference type="Gene3D" id="3.30.160.60">
    <property type="entry name" value="Classic Zinc Finger"/>
    <property type="match status" value="1"/>
</dbReference>
<keyword evidence="7" id="KW-1185">Reference proteome</keyword>
<dbReference type="SUPFAM" id="SSF57667">
    <property type="entry name" value="beta-beta-alpha zinc fingers"/>
    <property type="match status" value="2"/>
</dbReference>
<feature type="compositionally biased region" description="Low complexity" evidence="4">
    <location>
        <begin position="319"/>
        <end position="331"/>
    </location>
</feature>
<evidence type="ECO:0000256" key="4">
    <source>
        <dbReference type="SAM" id="MobiDB-lite"/>
    </source>
</evidence>
<feature type="domain" description="C2H2-type" evidence="5">
    <location>
        <begin position="272"/>
        <end position="294"/>
    </location>
</feature>
<evidence type="ECO:0000259" key="5">
    <source>
        <dbReference type="PROSITE" id="PS00028"/>
    </source>
</evidence>
<gene>
    <name evidence="6" type="ORF">EJ05DRAFT_508815</name>
</gene>
<dbReference type="GO" id="GO:0008270">
    <property type="term" value="F:zinc ion binding"/>
    <property type="evidence" value="ECO:0007669"/>
    <property type="project" value="UniProtKB-KW"/>
</dbReference>
<feature type="compositionally biased region" description="Low complexity" evidence="4">
    <location>
        <begin position="195"/>
        <end position="209"/>
    </location>
</feature>
<dbReference type="GO" id="GO:0030687">
    <property type="term" value="C:preribosome, large subunit precursor"/>
    <property type="evidence" value="ECO:0007669"/>
    <property type="project" value="TreeGrafter"/>
</dbReference>
<keyword evidence="1" id="KW-0479">Metal-binding</keyword>
<organism evidence="6 7">
    <name type="scientific">Pseudovirgaria hyperparasitica</name>
    <dbReference type="NCBI Taxonomy" id="470096"/>
    <lineage>
        <taxon>Eukaryota</taxon>
        <taxon>Fungi</taxon>
        <taxon>Dikarya</taxon>
        <taxon>Ascomycota</taxon>
        <taxon>Pezizomycotina</taxon>
        <taxon>Dothideomycetes</taxon>
        <taxon>Dothideomycetes incertae sedis</taxon>
        <taxon>Acrospermales</taxon>
        <taxon>Acrospermaceae</taxon>
        <taxon>Pseudovirgaria</taxon>
    </lineage>
</organism>
<feature type="compositionally biased region" description="Acidic residues" evidence="4">
    <location>
        <begin position="347"/>
        <end position="362"/>
    </location>
</feature>
<protein>
    <submittedName>
        <fullName evidence="6">Zinc finger protein</fullName>
    </submittedName>
</protein>
<dbReference type="InterPro" id="IPR013087">
    <property type="entry name" value="Znf_C2H2_type"/>
</dbReference>